<feature type="transmembrane region" description="Helical" evidence="1">
    <location>
        <begin position="144"/>
        <end position="161"/>
    </location>
</feature>
<reference evidence="2 3" key="1">
    <citation type="submission" date="2016-10" db="EMBL/GenBank/DDBJ databases">
        <authorList>
            <person name="de Groot N.N."/>
        </authorList>
    </citation>
    <scope>NUCLEOTIDE SEQUENCE [LARGE SCALE GENOMIC DNA]</scope>
    <source>
        <strain evidence="2 3">CGMCC 1.8925</strain>
    </source>
</reference>
<proteinExistence type="predicted"/>
<feature type="transmembrane region" description="Helical" evidence="1">
    <location>
        <begin position="387"/>
        <end position="405"/>
    </location>
</feature>
<feature type="transmembrane region" description="Helical" evidence="1">
    <location>
        <begin position="333"/>
        <end position="354"/>
    </location>
</feature>
<evidence type="ECO:0008006" key="4">
    <source>
        <dbReference type="Google" id="ProtNLM"/>
    </source>
</evidence>
<feature type="transmembrane region" description="Helical" evidence="1">
    <location>
        <begin position="173"/>
        <end position="189"/>
    </location>
</feature>
<dbReference type="Proteomes" id="UP000199502">
    <property type="component" value="Unassembled WGS sequence"/>
</dbReference>
<feature type="transmembrane region" description="Helical" evidence="1">
    <location>
        <begin position="122"/>
        <end position="138"/>
    </location>
</feature>
<feature type="transmembrane region" description="Helical" evidence="1">
    <location>
        <begin position="28"/>
        <end position="47"/>
    </location>
</feature>
<protein>
    <recommendedName>
        <fullName evidence="4">Oligosaccharide repeat unit polymerase</fullName>
    </recommendedName>
</protein>
<feature type="transmembrane region" description="Helical" evidence="1">
    <location>
        <begin position="54"/>
        <end position="77"/>
    </location>
</feature>
<organism evidence="2 3">
    <name type="scientific">Paracoccus tibetensis</name>
    <dbReference type="NCBI Taxonomy" id="336292"/>
    <lineage>
        <taxon>Bacteria</taxon>
        <taxon>Pseudomonadati</taxon>
        <taxon>Pseudomonadota</taxon>
        <taxon>Alphaproteobacteria</taxon>
        <taxon>Rhodobacterales</taxon>
        <taxon>Paracoccaceae</taxon>
        <taxon>Paracoccus</taxon>
    </lineage>
</organism>
<dbReference type="AlphaFoldDB" id="A0A1G5DQQ5"/>
<dbReference type="EMBL" id="FMVT01000002">
    <property type="protein sequence ID" value="SCY16751.1"/>
    <property type="molecule type" value="Genomic_DNA"/>
</dbReference>
<keyword evidence="1" id="KW-0812">Transmembrane</keyword>
<evidence type="ECO:0000256" key="1">
    <source>
        <dbReference type="SAM" id="Phobius"/>
    </source>
</evidence>
<feature type="transmembrane region" description="Helical" evidence="1">
    <location>
        <begin position="361"/>
        <end position="381"/>
    </location>
</feature>
<evidence type="ECO:0000313" key="2">
    <source>
        <dbReference type="EMBL" id="SCY16751.1"/>
    </source>
</evidence>
<name>A0A1G5DQQ5_9RHOB</name>
<accession>A0A1G5DQQ5</accession>
<keyword evidence="1" id="KW-1133">Transmembrane helix</keyword>
<evidence type="ECO:0000313" key="3">
    <source>
        <dbReference type="Proteomes" id="UP000199502"/>
    </source>
</evidence>
<feature type="transmembrane region" description="Helical" evidence="1">
    <location>
        <begin position="218"/>
        <end position="236"/>
    </location>
</feature>
<keyword evidence="1" id="KW-0472">Membrane</keyword>
<feature type="transmembrane region" description="Helical" evidence="1">
    <location>
        <begin position="195"/>
        <end position="211"/>
    </location>
</feature>
<feature type="transmembrane region" description="Helical" evidence="1">
    <location>
        <begin position="83"/>
        <end position="102"/>
    </location>
</feature>
<keyword evidence="3" id="KW-1185">Reference proteome</keyword>
<sequence>MALFRQLWTCSLYGLCLAELIFSDGDARVESGIIYLIIVVLLLRSASREYSDSLSLMIVIVSIFLFAFPSAAITFLLRIDVLPALFAFVLFSDLLLLSRRLLEVPRNNPRIPISRSSHRNDFHLLITLLTWCAIGGVVFDAAGFFGLLLFLAPYGASLVLLDRLVAQHPSKRYAAFLVALFLIVVFLYTQFQWGGFGRLVIGGFVLAPVLVANARIDLGIRPIYFIIFAPLALYVAQKSRYGAVEGISEMFIGSAGHHLQVTHDVLQRDIEWISDGLGTFISQYLLLFLNWVPRELWPEKPIGVGLWSVDTMYGRERMGDEYSQSIGFLGEQYFYLGDLFWVGLFVVLVTLACLRTAVSRASYGSVAPVVIFDVNLSSFFWGGCASFGSRFWFMVVPALFICWLFHRRSLAAST</sequence>
<gene>
    <name evidence="2" type="ORF">SAMN05660710_00893</name>
</gene>